<reference evidence="1 2" key="1">
    <citation type="journal article" date="2018" name="ISME J.">
        <title>Endosymbiont genomes yield clues of tubeworm success.</title>
        <authorList>
            <person name="Li Y."/>
            <person name="Liles M.R."/>
            <person name="Halanych K.M."/>
        </authorList>
    </citation>
    <scope>NUCLEOTIDE SEQUENCE [LARGE SCALE GENOMIC DNA]</scope>
    <source>
        <strain evidence="1">A1462</strain>
    </source>
</reference>
<comment type="caution">
    <text evidence="1">The sequence shown here is derived from an EMBL/GenBank/DDBJ whole genome shotgun (WGS) entry which is preliminary data.</text>
</comment>
<accession>A0A370DSC8</accession>
<evidence type="ECO:0000313" key="1">
    <source>
        <dbReference type="EMBL" id="RDH87451.1"/>
    </source>
</evidence>
<keyword evidence="2" id="KW-1185">Reference proteome</keyword>
<evidence type="ECO:0008006" key="3">
    <source>
        <dbReference type="Google" id="ProtNLM"/>
    </source>
</evidence>
<gene>
    <name evidence="1" type="ORF">DIZ78_02440</name>
</gene>
<dbReference type="InterPro" id="IPR013785">
    <property type="entry name" value="Aldolase_TIM"/>
</dbReference>
<proteinExistence type="predicted"/>
<dbReference type="EMBL" id="QFXE01000005">
    <property type="protein sequence ID" value="RDH87451.1"/>
    <property type="molecule type" value="Genomic_DNA"/>
</dbReference>
<dbReference type="SUPFAM" id="SSF102114">
    <property type="entry name" value="Radical SAM enzymes"/>
    <property type="match status" value="1"/>
</dbReference>
<dbReference type="AlphaFoldDB" id="A0A370DSC8"/>
<dbReference type="InterPro" id="IPR058240">
    <property type="entry name" value="rSAM_sf"/>
</dbReference>
<protein>
    <recommendedName>
        <fullName evidence="3">Radical SAM protein</fullName>
    </recommendedName>
</protein>
<organism evidence="1 2">
    <name type="scientific">endosymbiont of Escarpia spicata</name>
    <dbReference type="NCBI Taxonomy" id="2200908"/>
    <lineage>
        <taxon>Bacteria</taxon>
        <taxon>Pseudomonadati</taxon>
        <taxon>Pseudomonadota</taxon>
        <taxon>Gammaproteobacteria</taxon>
        <taxon>sulfur-oxidizing symbionts</taxon>
    </lineage>
</organism>
<name>A0A370DSC8_9GAMM</name>
<evidence type="ECO:0000313" key="2">
    <source>
        <dbReference type="Proteomes" id="UP000254771"/>
    </source>
</evidence>
<dbReference type="Proteomes" id="UP000254771">
    <property type="component" value="Unassembled WGS sequence"/>
</dbReference>
<dbReference type="Gene3D" id="3.20.20.70">
    <property type="entry name" value="Aldolase class I"/>
    <property type="match status" value="1"/>
</dbReference>
<sequence length="578" mass="66124">MSLQTTQPAAGQNQAELKRHYLPALRSRFKSKVNRLTSGGMLRLLGIRPDAEDLAFLMSYLYIYHWLRQQVATPFRGEVLASFSKGSRGFLIRLLDEAEDADDFIQGYIAHWLSADDEGPVQRQQLQRLLTDCHNDPQALTRRVLTLWDELGLLQQTPAKAYSELGHRERDRYREMLGAADQQRLTLVDALPDQPVKPGRFTKLGLIPAMGCPQTCRHCMFIWRPPSKDQPDAGPVMELVDSLTDSVLFTGGDLTRHMDHFYRAIREMPHIRTFAILLNGDFAVDKKTTNEVLRRMTEEIEKRPKKWTRASILLQISFDEFHQEVVVGKDGRLKERIPVCRIANIVEAAPRYSRIQLGLLHKQTHLNFSMDLFKRGVFNRLVEELGRRKHQLQILSTAPAPRQKANPMSPGQRGQLVKDASFVLSRYPDRPILLTSSTIDAYGRAETLEAGEFVKDQGLLQEVLVGRVPEGEVFDIDMMFWFSGWVTLFSAVHICLGNLHQDGAETILARQRKDPLTQALHRFDLRLLEIYREVHDDLDTIIANSTGPHHLFHVITESADVRLHMTRRLLESADHPES</sequence>